<sequence length="82" mass="8989">MSRAGEPESLHAAAETHVEHPQRAAGSEDGVRLLVELTGQEPLFEPAELPYPAQLPAQGFSPRATCGLGRRMRRSWSVRIRA</sequence>
<evidence type="ECO:0000313" key="3">
    <source>
        <dbReference type="Proteomes" id="UP000631535"/>
    </source>
</evidence>
<accession>A0ABQ2MKG5</accession>
<reference evidence="3" key="1">
    <citation type="journal article" date="2019" name="Int. J. Syst. Evol. Microbiol.">
        <title>The Global Catalogue of Microorganisms (GCM) 10K type strain sequencing project: providing services to taxonomists for standard genome sequencing and annotation.</title>
        <authorList>
            <consortium name="The Broad Institute Genomics Platform"/>
            <consortium name="The Broad Institute Genome Sequencing Center for Infectious Disease"/>
            <person name="Wu L."/>
            <person name="Ma J."/>
        </authorList>
    </citation>
    <scope>NUCLEOTIDE SEQUENCE [LARGE SCALE GENOMIC DNA]</scope>
    <source>
        <strain evidence="3">CGMCC 4.7178</strain>
    </source>
</reference>
<dbReference type="EMBL" id="BMMP01000013">
    <property type="protein sequence ID" value="GGO53418.1"/>
    <property type="molecule type" value="Genomic_DNA"/>
</dbReference>
<name>A0ABQ2MKG5_9ACTN</name>
<organism evidence="2 3">
    <name type="scientific">Streptomyces daqingensis</name>
    <dbReference type="NCBI Taxonomy" id="1472640"/>
    <lineage>
        <taxon>Bacteria</taxon>
        <taxon>Bacillati</taxon>
        <taxon>Actinomycetota</taxon>
        <taxon>Actinomycetes</taxon>
        <taxon>Kitasatosporales</taxon>
        <taxon>Streptomycetaceae</taxon>
        <taxon>Streptomyces</taxon>
    </lineage>
</organism>
<comment type="caution">
    <text evidence="2">The sequence shown here is derived from an EMBL/GenBank/DDBJ whole genome shotgun (WGS) entry which is preliminary data.</text>
</comment>
<feature type="compositionally biased region" description="Basic and acidic residues" evidence="1">
    <location>
        <begin position="1"/>
        <end position="22"/>
    </location>
</feature>
<proteinExistence type="predicted"/>
<dbReference type="Proteomes" id="UP000631535">
    <property type="component" value="Unassembled WGS sequence"/>
</dbReference>
<keyword evidence="3" id="KW-1185">Reference proteome</keyword>
<protein>
    <submittedName>
        <fullName evidence="2">Uncharacterized protein</fullName>
    </submittedName>
</protein>
<evidence type="ECO:0000256" key="1">
    <source>
        <dbReference type="SAM" id="MobiDB-lite"/>
    </source>
</evidence>
<feature type="region of interest" description="Disordered" evidence="1">
    <location>
        <begin position="1"/>
        <end position="29"/>
    </location>
</feature>
<evidence type="ECO:0000313" key="2">
    <source>
        <dbReference type="EMBL" id="GGO53418.1"/>
    </source>
</evidence>
<gene>
    <name evidence="2" type="ORF">GCM10012287_40010</name>
</gene>